<organism evidence="4">
    <name type="scientific">Pseudo-nitzschia australis</name>
    <dbReference type="NCBI Taxonomy" id="44445"/>
    <lineage>
        <taxon>Eukaryota</taxon>
        <taxon>Sar</taxon>
        <taxon>Stramenopiles</taxon>
        <taxon>Ochrophyta</taxon>
        <taxon>Bacillariophyta</taxon>
        <taxon>Bacillariophyceae</taxon>
        <taxon>Bacillariophycidae</taxon>
        <taxon>Bacillariales</taxon>
        <taxon>Bacillariaceae</taxon>
        <taxon>Pseudo-nitzschia</taxon>
    </lineage>
</organism>
<dbReference type="EMBL" id="HBIX01012999">
    <property type="protein sequence ID" value="CAE0716902.1"/>
    <property type="molecule type" value="Transcribed_RNA"/>
</dbReference>
<evidence type="ECO:0000313" key="4">
    <source>
        <dbReference type="EMBL" id="CAE0716903.1"/>
    </source>
</evidence>
<feature type="transmembrane region" description="Helical" evidence="2">
    <location>
        <begin position="38"/>
        <end position="57"/>
    </location>
</feature>
<evidence type="ECO:0000256" key="1">
    <source>
        <dbReference type="SAM" id="MobiDB-lite"/>
    </source>
</evidence>
<proteinExistence type="predicted"/>
<feature type="transmembrane region" description="Helical" evidence="2">
    <location>
        <begin position="187"/>
        <end position="206"/>
    </location>
</feature>
<dbReference type="AlphaFoldDB" id="A0A6U9YK88"/>
<evidence type="ECO:0000313" key="3">
    <source>
        <dbReference type="EMBL" id="CAE0716902.1"/>
    </source>
</evidence>
<feature type="transmembrane region" description="Helical" evidence="2">
    <location>
        <begin position="94"/>
        <end position="111"/>
    </location>
</feature>
<keyword evidence="2" id="KW-0812">Transmembrane</keyword>
<reference evidence="4" key="1">
    <citation type="submission" date="2021-01" db="EMBL/GenBank/DDBJ databases">
        <authorList>
            <person name="Corre E."/>
            <person name="Pelletier E."/>
            <person name="Niang G."/>
            <person name="Scheremetjew M."/>
            <person name="Finn R."/>
            <person name="Kale V."/>
            <person name="Holt S."/>
            <person name="Cochrane G."/>
            <person name="Meng A."/>
            <person name="Brown T."/>
            <person name="Cohen L."/>
        </authorList>
    </citation>
    <scope>NUCLEOTIDE SEQUENCE</scope>
    <source>
        <strain evidence="4">10249 10 AB</strain>
    </source>
</reference>
<accession>A0A6U9YK88</accession>
<evidence type="ECO:0000256" key="2">
    <source>
        <dbReference type="SAM" id="Phobius"/>
    </source>
</evidence>
<keyword evidence="2" id="KW-1133">Transmembrane helix</keyword>
<dbReference type="EMBL" id="HBIX01013000">
    <property type="protein sequence ID" value="CAE0716903.1"/>
    <property type="molecule type" value="Transcribed_RNA"/>
</dbReference>
<keyword evidence="2" id="KW-0472">Membrane</keyword>
<name>A0A6U9YK88_9STRA</name>
<sequence>MEQATPTPTPTPTKANTQVTTKQQIPPANYKYKVQGDAIHAFILVASIAYAFTVVYFTQPDSEYANVVDEHWKKDGFCIQNKDVPYWSSFDTCLYIDVFFSAVLGAAYLAWKEIPGMETSSAIVPSVIASTVGHGIAHGMMATAFRDGTNQEVDDDNEGLPVASPWFLLAFCAFFWFPLLKAAMPKLGSHYVLICAAISTYGHTLAKKEFGFGYVQTVVNVAFSLSQLMLPLDKKNDREYVTMPFTCGILPIVVAWNEALFCDAFFRSMGGHALYDASIILSFLVFYVDCYRFHTKSTTTSNIANGNSNGSSTTKEKTL</sequence>
<feature type="transmembrane region" description="Helical" evidence="2">
    <location>
        <begin position="272"/>
        <end position="291"/>
    </location>
</feature>
<protein>
    <submittedName>
        <fullName evidence="4">Uncharacterized protein</fullName>
    </submittedName>
</protein>
<feature type="transmembrane region" description="Helical" evidence="2">
    <location>
        <begin position="212"/>
        <end position="232"/>
    </location>
</feature>
<feature type="transmembrane region" description="Helical" evidence="2">
    <location>
        <begin position="162"/>
        <end position="180"/>
    </location>
</feature>
<feature type="region of interest" description="Disordered" evidence="1">
    <location>
        <begin position="1"/>
        <end position="20"/>
    </location>
</feature>
<feature type="transmembrane region" description="Helical" evidence="2">
    <location>
        <begin position="244"/>
        <end position="266"/>
    </location>
</feature>
<gene>
    <name evidence="3" type="ORF">PAUS00366_LOCUS9654</name>
    <name evidence="4" type="ORF">PAUS00366_LOCUS9655</name>
</gene>
<feature type="transmembrane region" description="Helical" evidence="2">
    <location>
        <begin position="123"/>
        <end position="142"/>
    </location>
</feature>